<dbReference type="RefSeq" id="XP_018986994.1">
    <property type="nucleotide sequence ID" value="XM_019126822.1"/>
</dbReference>
<evidence type="ECO:0000313" key="2">
    <source>
        <dbReference type="Proteomes" id="UP000094336"/>
    </source>
</evidence>
<dbReference type="GeneID" id="30144676"/>
<protein>
    <submittedName>
        <fullName evidence="1">Uncharacterized protein</fullName>
    </submittedName>
</protein>
<proteinExistence type="predicted"/>
<gene>
    <name evidence="1" type="ORF">BABINDRAFT_109910</name>
</gene>
<organism evidence="1 2">
    <name type="scientific">Babjeviella inositovora NRRL Y-12698</name>
    <dbReference type="NCBI Taxonomy" id="984486"/>
    <lineage>
        <taxon>Eukaryota</taxon>
        <taxon>Fungi</taxon>
        <taxon>Dikarya</taxon>
        <taxon>Ascomycota</taxon>
        <taxon>Saccharomycotina</taxon>
        <taxon>Pichiomycetes</taxon>
        <taxon>Serinales incertae sedis</taxon>
        <taxon>Babjeviella</taxon>
    </lineage>
</organism>
<sequence length="67" mass="7699">MNKKYIYTRPLCQAISIIETIPKLLSLSSPTLSSFIYKTGFQCHILRKQSPVIALRMMGHSHRSSLY</sequence>
<dbReference type="EMBL" id="KV454427">
    <property type="protein sequence ID" value="ODQ81666.1"/>
    <property type="molecule type" value="Genomic_DNA"/>
</dbReference>
<keyword evidence="2" id="KW-1185">Reference proteome</keyword>
<accession>A0A1E3QVH9</accession>
<reference evidence="2" key="1">
    <citation type="submission" date="2016-05" db="EMBL/GenBank/DDBJ databases">
        <title>Comparative genomics of biotechnologically important yeasts.</title>
        <authorList>
            <consortium name="DOE Joint Genome Institute"/>
            <person name="Riley R."/>
            <person name="Haridas S."/>
            <person name="Wolfe K.H."/>
            <person name="Lopes M.R."/>
            <person name="Hittinger C.T."/>
            <person name="Goker M."/>
            <person name="Salamov A."/>
            <person name="Wisecaver J."/>
            <person name="Long T.M."/>
            <person name="Aerts A.L."/>
            <person name="Barry K."/>
            <person name="Choi C."/>
            <person name="Clum A."/>
            <person name="Coughlan A.Y."/>
            <person name="Deshpande S."/>
            <person name="Douglass A.P."/>
            <person name="Hanson S.J."/>
            <person name="Klenk H.-P."/>
            <person name="Labutti K."/>
            <person name="Lapidus A."/>
            <person name="Lindquist E."/>
            <person name="Lipzen A."/>
            <person name="Meier-Kolthoff J.P."/>
            <person name="Ohm R.A."/>
            <person name="Otillar R.P."/>
            <person name="Pangilinan J."/>
            <person name="Peng Y."/>
            <person name="Rokas A."/>
            <person name="Rosa C.A."/>
            <person name="Scheuner C."/>
            <person name="Sibirny A.A."/>
            <person name="Slot J.C."/>
            <person name="Stielow J.B."/>
            <person name="Sun H."/>
            <person name="Kurtzman C.P."/>
            <person name="Blackwell M."/>
            <person name="Grigoriev I.V."/>
            <person name="Jeffries T.W."/>
        </authorList>
    </citation>
    <scope>NUCLEOTIDE SEQUENCE [LARGE SCALE GENOMIC DNA]</scope>
    <source>
        <strain evidence="2">NRRL Y-12698</strain>
    </source>
</reference>
<evidence type="ECO:0000313" key="1">
    <source>
        <dbReference type="EMBL" id="ODQ81666.1"/>
    </source>
</evidence>
<dbReference type="Proteomes" id="UP000094336">
    <property type="component" value="Unassembled WGS sequence"/>
</dbReference>
<name>A0A1E3QVH9_9ASCO</name>
<dbReference type="AlphaFoldDB" id="A0A1E3QVH9"/>